<organism evidence="6 7">
    <name type="scientific">Trichomonas vaginalis (strain ATCC PRA-98 / G3)</name>
    <dbReference type="NCBI Taxonomy" id="412133"/>
    <lineage>
        <taxon>Eukaryota</taxon>
        <taxon>Metamonada</taxon>
        <taxon>Parabasalia</taxon>
        <taxon>Trichomonadida</taxon>
        <taxon>Trichomonadidae</taxon>
        <taxon>Trichomonas</taxon>
    </lineage>
</organism>
<dbReference type="InterPro" id="IPR000064">
    <property type="entry name" value="NLP_P60_dom"/>
</dbReference>
<dbReference type="SMR" id="A2D7D7"/>
<keyword evidence="8 9" id="KW-0002">3D-structure</keyword>
<dbReference type="Pfam" id="PF00877">
    <property type="entry name" value="NLPC_P60"/>
    <property type="match status" value="1"/>
</dbReference>
<dbReference type="InParanoid" id="A2D7D7"/>
<evidence type="ECO:0007829" key="8">
    <source>
        <dbReference type="PDB" id="6BIM"/>
    </source>
</evidence>
<dbReference type="Proteomes" id="UP000001542">
    <property type="component" value="Unassembled WGS sequence"/>
</dbReference>
<evidence type="ECO:0000256" key="3">
    <source>
        <dbReference type="ARBA" id="ARBA00022801"/>
    </source>
</evidence>
<evidence type="ECO:0000313" key="7">
    <source>
        <dbReference type="Proteomes" id="UP000001542"/>
    </source>
</evidence>
<evidence type="ECO:0007829" key="9">
    <source>
        <dbReference type="PDB" id="6BIO"/>
    </source>
</evidence>
<sequence length="275" mass="31415">MLSILLSASSSYQTQTIGRLTTPGTNLVKAYKSSNPDLARNCYWLYFDYYVHILGYENGFAHVRIGTEDCWISKDSLEEITIPTQSVTEANIYSEPSRTGTIVRYVPANSQVTILDFNCDGFYRINYRGYIGYILEDALQYKWKQIDGANDGERAANLVKTKLGCKYILGMSGPDTYDCSGLMQWAYNRLDIFMHRTADVQDLHGQLIEDAQDILPGDIITFRTDSDNPMLVTHVGMYVGNGQFIHASTNGYVVKYQDFYKYPYPVSTIRRYWTK</sequence>
<gene>
    <name evidence="6" type="ORF">TVAG_119910</name>
</gene>
<dbReference type="InterPro" id="IPR038765">
    <property type="entry name" value="Papain-like_cys_pep_sf"/>
</dbReference>
<dbReference type="InterPro" id="IPR051794">
    <property type="entry name" value="PG_Endopeptidase_C40"/>
</dbReference>
<proteinExistence type="evidence at protein level"/>
<dbReference type="MEROPS" id="C40.007"/>
<dbReference type="RefSeq" id="XP_001276902.1">
    <property type="nucleotide sequence ID" value="XM_001276901.1"/>
</dbReference>
<dbReference type="PROSITE" id="PS51935">
    <property type="entry name" value="NLPC_P60"/>
    <property type="match status" value="1"/>
</dbReference>
<accession>A2D7D7</accession>
<dbReference type="PDBsum" id="6BIM"/>
<dbReference type="PDB" id="6BIO">
    <property type="method" value="X-ray"/>
    <property type="resolution" value="1.20 A"/>
    <property type="chains" value="A=1-275"/>
</dbReference>
<dbReference type="Gene3D" id="2.30.30.40">
    <property type="entry name" value="SH3 Domains"/>
    <property type="match status" value="1"/>
</dbReference>
<reference evidence="8 9" key="3">
    <citation type="journal article" date="2018" name="MBio">
        <title>The Protozoan &lt;i&gt;Trichomonas vaginalis&lt;/i&gt; Targets Bacteria with Laterally Acquired NlpC/P60 Peptidoglycan Hydrolases.</title>
        <authorList>
            <person name="Pinheiro J."/>
            <person name="Biboy J."/>
            <person name="Vollmer W."/>
            <person name="Hirt R.P."/>
            <person name="Keown J.R."/>
            <person name="Artuyants A."/>
            <person name="Black M.M."/>
            <person name="Goldstone D.C."/>
            <person name="Simoes-Barbosa A."/>
        </authorList>
    </citation>
    <scope>X-RAY CRYSTALLOGRAPHY (1.20 ANGSTROMS)</scope>
</reference>
<dbReference type="GO" id="GO:0006508">
    <property type="term" value="P:proteolysis"/>
    <property type="evidence" value="ECO:0007669"/>
    <property type="project" value="UniProtKB-KW"/>
</dbReference>
<comment type="similarity">
    <text evidence="1">Belongs to the peptidase C40 family.</text>
</comment>
<keyword evidence="7" id="KW-1185">Reference proteome</keyword>
<dbReference type="PANTHER" id="PTHR47359">
    <property type="entry name" value="PEPTIDOGLYCAN DL-ENDOPEPTIDASE CWLO"/>
    <property type="match status" value="1"/>
</dbReference>
<dbReference type="Gene3D" id="3.90.1720.10">
    <property type="entry name" value="endopeptidase domain like (from Nostoc punctiforme)"/>
    <property type="match status" value="1"/>
</dbReference>
<dbReference type="OrthoDB" id="2251794at2759"/>
<dbReference type="Pfam" id="PF08239">
    <property type="entry name" value="SH3_3"/>
    <property type="match status" value="1"/>
</dbReference>
<name>A2D7D7_TRIV3</name>
<dbReference type="InterPro" id="IPR003646">
    <property type="entry name" value="SH3-like_bac-type"/>
</dbReference>
<dbReference type="PANTHER" id="PTHR47359:SF3">
    <property type="entry name" value="NLP_P60 DOMAIN-CONTAINING PROTEIN-RELATED"/>
    <property type="match status" value="1"/>
</dbReference>
<evidence type="ECO:0000256" key="2">
    <source>
        <dbReference type="ARBA" id="ARBA00022670"/>
    </source>
</evidence>
<evidence type="ECO:0000259" key="5">
    <source>
        <dbReference type="PROSITE" id="PS51935"/>
    </source>
</evidence>
<dbReference type="KEGG" id="tva:4720762"/>
<dbReference type="PDBsum" id="6BIO"/>
<reference evidence="6" key="1">
    <citation type="submission" date="2006-10" db="EMBL/GenBank/DDBJ databases">
        <authorList>
            <person name="Amadeo P."/>
            <person name="Zhao Q."/>
            <person name="Wortman J."/>
            <person name="Fraser-Liggett C."/>
            <person name="Carlton J."/>
        </authorList>
    </citation>
    <scope>NUCLEOTIDE SEQUENCE</scope>
    <source>
        <strain evidence="6">G3</strain>
    </source>
</reference>
<keyword evidence="2" id="KW-0645">Protease</keyword>
<dbReference type="SUPFAM" id="SSF54001">
    <property type="entry name" value="Cysteine proteinases"/>
    <property type="match status" value="1"/>
</dbReference>
<dbReference type="GO" id="GO:0008234">
    <property type="term" value="F:cysteine-type peptidase activity"/>
    <property type="evidence" value="ECO:0007669"/>
    <property type="project" value="UniProtKB-KW"/>
</dbReference>
<evidence type="ECO:0000256" key="1">
    <source>
        <dbReference type="ARBA" id="ARBA00007074"/>
    </source>
</evidence>
<evidence type="ECO:0000256" key="4">
    <source>
        <dbReference type="ARBA" id="ARBA00022807"/>
    </source>
</evidence>
<dbReference type="VEuPathDB" id="TrichDB:TVAG_119910"/>
<dbReference type="VEuPathDB" id="TrichDB:TVAGG3_0992790"/>
<dbReference type="EMBL" id="DS113177">
    <property type="protein sequence ID" value="EAY23654.1"/>
    <property type="molecule type" value="Genomic_DNA"/>
</dbReference>
<reference evidence="6" key="2">
    <citation type="journal article" date="2007" name="Science">
        <title>Draft genome sequence of the sexually transmitted pathogen Trichomonas vaginalis.</title>
        <authorList>
            <person name="Carlton J.M."/>
            <person name="Hirt R.P."/>
            <person name="Silva J.C."/>
            <person name="Delcher A.L."/>
            <person name="Schatz M."/>
            <person name="Zhao Q."/>
            <person name="Wortman J.R."/>
            <person name="Bidwell S.L."/>
            <person name="Alsmark U.C.M."/>
            <person name="Besteiro S."/>
            <person name="Sicheritz-Ponten T."/>
            <person name="Noel C.J."/>
            <person name="Dacks J.B."/>
            <person name="Foster P.G."/>
            <person name="Simillion C."/>
            <person name="Van de Peer Y."/>
            <person name="Miranda-Saavedra D."/>
            <person name="Barton G.J."/>
            <person name="Westrop G.D."/>
            <person name="Mueller S."/>
            <person name="Dessi D."/>
            <person name="Fiori P.L."/>
            <person name="Ren Q."/>
            <person name="Paulsen I."/>
            <person name="Zhang H."/>
            <person name="Bastida-Corcuera F.D."/>
            <person name="Simoes-Barbosa A."/>
            <person name="Brown M.T."/>
            <person name="Hayes R.D."/>
            <person name="Mukherjee M."/>
            <person name="Okumura C.Y."/>
            <person name="Schneider R."/>
            <person name="Smith A.J."/>
            <person name="Vanacova S."/>
            <person name="Villalvazo M."/>
            <person name="Haas B.J."/>
            <person name="Pertea M."/>
            <person name="Feldblyum T.V."/>
            <person name="Utterback T.R."/>
            <person name="Shu C.L."/>
            <person name="Osoegawa K."/>
            <person name="de Jong P.J."/>
            <person name="Hrdy I."/>
            <person name="Horvathova L."/>
            <person name="Zubacova Z."/>
            <person name="Dolezal P."/>
            <person name="Malik S.B."/>
            <person name="Logsdon J.M. Jr."/>
            <person name="Henze K."/>
            <person name="Gupta A."/>
            <person name="Wang C.C."/>
            <person name="Dunne R.L."/>
            <person name="Upcroft J.A."/>
            <person name="Upcroft P."/>
            <person name="White O."/>
            <person name="Salzberg S.L."/>
            <person name="Tang P."/>
            <person name="Chiu C.-H."/>
            <person name="Lee Y.-S."/>
            <person name="Embley T.M."/>
            <person name="Coombs G.H."/>
            <person name="Mottram J.C."/>
            <person name="Tachezy J."/>
            <person name="Fraser-Liggett C.M."/>
            <person name="Johnson P.J."/>
        </authorList>
    </citation>
    <scope>NUCLEOTIDE SEQUENCE [LARGE SCALE GENOMIC DNA]</scope>
    <source>
        <strain evidence="6">G3</strain>
    </source>
</reference>
<dbReference type="PDB" id="6BIM">
    <property type="method" value="X-ray"/>
    <property type="resolution" value="1.55 A"/>
    <property type="chains" value="A=1-275"/>
</dbReference>
<dbReference type="STRING" id="5722.A2D7D7"/>
<feature type="domain" description="NlpC/P60" evidence="5">
    <location>
        <begin position="149"/>
        <end position="275"/>
    </location>
</feature>
<evidence type="ECO:0000313" key="6">
    <source>
        <dbReference type="EMBL" id="EAY23654.1"/>
    </source>
</evidence>
<keyword evidence="4" id="KW-0788">Thiol protease</keyword>
<dbReference type="AlphaFoldDB" id="A2D7D7"/>
<protein>
    <submittedName>
        <fullName evidence="6">Clan CA, family C40, NlpC/P60 superfamily cysteine peptidase</fullName>
    </submittedName>
</protein>
<keyword evidence="3" id="KW-0378">Hydrolase</keyword>